<reference evidence="3" key="1">
    <citation type="submission" date="2020-07" db="EMBL/GenBank/DDBJ databases">
        <title>Clarias magur genome sequencing, assembly and annotation.</title>
        <authorList>
            <person name="Kushwaha B."/>
            <person name="Kumar R."/>
            <person name="Das P."/>
            <person name="Joshi C.G."/>
            <person name="Kumar D."/>
            <person name="Nagpure N.S."/>
            <person name="Pandey M."/>
            <person name="Agarwal S."/>
            <person name="Srivastava S."/>
            <person name="Singh M."/>
            <person name="Sahoo L."/>
            <person name="Jayasankar P."/>
            <person name="Meher P.K."/>
            <person name="Koringa P.G."/>
            <person name="Iquebal M.A."/>
            <person name="Das S.P."/>
            <person name="Bit A."/>
            <person name="Patnaik S."/>
            <person name="Patel N."/>
            <person name="Shah T.M."/>
            <person name="Hinsu A."/>
            <person name="Jena J.K."/>
        </authorList>
    </citation>
    <scope>NUCLEOTIDE SEQUENCE</scope>
    <source>
        <strain evidence="3">CIFAMagur01</strain>
        <tissue evidence="3">Testis</tissue>
    </source>
</reference>
<sequence length="108" mass="12053">MEKRRKGVRTRAKRNANLNTDTLDDTAVSGTSGVPMAPTAQLAEKRKSHELEMCKMRLECQKEKIDELTRERDYLKEQLASALRREATGSTQAIHLSSDSSSDCSGLL</sequence>
<name>A0A8J4TZW1_CLAMG</name>
<proteinExistence type="predicted"/>
<feature type="compositionally biased region" description="Low complexity" evidence="2">
    <location>
        <begin position="97"/>
        <end position="108"/>
    </location>
</feature>
<dbReference type="Proteomes" id="UP000727407">
    <property type="component" value="Unassembled WGS sequence"/>
</dbReference>
<keyword evidence="4" id="KW-1185">Reference proteome</keyword>
<accession>A0A8J4TZW1</accession>
<evidence type="ECO:0000313" key="4">
    <source>
        <dbReference type="Proteomes" id="UP000727407"/>
    </source>
</evidence>
<organism evidence="3 4">
    <name type="scientific">Clarias magur</name>
    <name type="common">Asian catfish</name>
    <name type="synonym">Macropteronotus magur</name>
    <dbReference type="NCBI Taxonomy" id="1594786"/>
    <lineage>
        <taxon>Eukaryota</taxon>
        <taxon>Metazoa</taxon>
        <taxon>Chordata</taxon>
        <taxon>Craniata</taxon>
        <taxon>Vertebrata</taxon>
        <taxon>Euteleostomi</taxon>
        <taxon>Actinopterygii</taxon>
        <taxon>Neopterygii</taxon>
        <taxon>Teleostei</taxon>
        <taxon>Ostariophysi</taxon>
        <taxon>Siluriformes</taxon>
        <taxon>Clariidae</taxon>
        <taxon>Clarias</taxon>
    </lineage>
</organism>
<comment type="caution">
    <text evidence="3">The sequence shown here is derived from an EMBL/GenBank/DDBJ whole genome shotgun (WGS) entry which is preliminary data.</text>
</comment>
<feature type="coiled-coil region" evidence="1">
    <location>
        <begin position="51"/>
        <end position="85"/>
    </location>
</feature>
<evidence type="ECO:0000256" key="2">
    <source>
        <dbReference type="SAM" id="MobiDB-lite"/>
    </source>
</evidence>
<feature type="region of interest" description="Disordered" evidence="2">
    <location>
        <begin position="1"/>
        <end position="36"/>
    </location>
</feature>
<feature type="compositionally biased region" description="Basic residues" evidence="2">
    <location>
        <begin position="1"/>
        <end position="14"/>
    </location>
</feature>
<evidence type="ECO:0000256" key="1">
    <source>
        <dbReference type="SAM" id="Coils"/>
    </source>
</evidence>
<feature type="region of interest" description="Disordered" evidence="2">
    <location>
        <begin position="86"/>
        <end position="108"/>
    </location>
</feature>
<dbReference type="EMBL" id="QNUK01001512">
    <property type="protein sequence ID" value="KAF5880272.1"/>
    <property type="molecule type" value="Genomic_DNA"/>
</dbReference>
<keyword evidence="1" id="KW-0175">Coiled coil</keyword>
<dbReference type="OrthoDB" id="8853683at2759"/>
<dbReference type="AlphaFoldDB" id="A0A8J4TZW1"/>
<gene>
    <name evidence="3" type="ORF">DAT39_023227</name>
</gene>
<evidence type="ECO:0000313" key="3">
    <source>
        <dbReference type="EMBL" id="KAF5880272.1"/>
    </source>
</evidence>
<protein>
    <submittedName>
        <fullName evidence="3">Coiled-coil domain-containing protein</fullName>
    </submittedName>
</protein>